<dbReference type="Proteomes" id="UP000011666">
    <property type="component" value="Unassembled WGS sequence"/>
</dbReference>
<protein>
    <recommendedName>
        <fullName evidence="4">Polyketide cyclase/dehydrase</fullName>
    </recommendedName>
</protein>
<proteinExistence type="predicted"/>
<dbReference type="CDD" id="cd07821">
    <property type="entry name" value="PYR_PYL_RCAR_like"/>
    <property type="match status" value="1"/>
</dbReference>
<dbReference type="EMBL" id="BANX01000007">
    <property type="protein sequence ID" value="GAC67392.1"/>
    <property type="molecule type" value="Genomic_DNA"/>
</dbReference>
<organism evidence="2 3">
    <name type="scientific">Gordonia soli NBRC 108243</name>
    <dbReference type="NCBI Taxonomy" id="1223545"/>
    <lineage>
        <taxon>Bacteria</taxon>
        <taxon>Bacillati</taxon>
        <taxon>Actinomycetota</taxon>
        <taxon>Actinomycetes</taxon>
        <taxon>Mycobacteriales</taxon>
        <taxon>Gordoniaceae</taxon>
        <taxon>Gordonia</taxon>
    </lineage>
</organism>
<evidence type="ECO:0000313" key="3">
    <source>
        <dbReference type="Proteomes" id="UP000011666"/>
    </source>
</evidence>
<evidence type="ECO:0000256" key="1">
    <source>
        <dbReference type="SAM" id="MobiDB-lite"/>
    </source>
</evidence>
<dbReference type="Pfam" id="PF10604">
    <property type="entry name" value="Polyketide_cyc2"/>
    <property type="match status" value="1"/>
</dbReference>
<dbReference type="eggNOG" id="COG3427">
    <property type="taxonomic scope" value="Bacteria"/>
</dbReference>
<feature type="region of interest" description="Disordered" evidence="1">
    <location>
        <begin position="1"/>
        <end position="20"/>
    </location>
</feature>
<dbReference type="InterPro" id="IPR023393">
    <property type="entry name" value="START-like_dom_sf"/>
</dbReference>
<evidence type="ECO:0000313" key="2">
    <source>
        <dbReference type="EMBL" id="GAC67392.1"/>
    </source>
</evidence>
<accession>M0QJ03</accession>
<dbReference type="InterPro" id="IPR019587">
    <property type="entry name" value="Polyketide_cyclase/dehydratase"/>
</dbReference>
<dbReference type="RefSeq" id="WP_007618520.1">
    <property type="nucleotide sequence ID" value="NZ_BANX01000007.1"/>
</dbReference>
<name>M0QJ03_9ACTN</name>
<gene>
    <name evidence="2" type="ORF">GS4_07_01410</name>
</gene>
<dbReference type="AlphaFoldDB" id="M0QJ03"/>
<sequence>MEFDLSLPTRAPPDRTAPSEKVRAMRRIDVTRTIDAPIAAVFEAYIDHERLSDLPMVRSVTIAVPGRDEKNGLGAVRVVDSGLVLLREEITAFERPNLMECRIRESRPKTEHELGRVEFAQHGDRTKVTWTTVFGLHNPILALTEPIFAACFKAIFTLTLKQVEKRAVTASAHKP</sequence>
<reference evidence="2 3" key="1">
    <citation type="submission" date="2013-01" db="EMBL/GenBank/DDBJ databases">
        <title>Whole genome shotgun sequence of Gordonia soli NBRC 108243.</title>
        <authorList>
            <person name="Isaki-Nakamura S."/>
            <person name="Hosoyama A."/>
            <person name="Tsuchikane K."/>
            <person name="Ando Y."/>
            <person name="Baba S."/>
            <person name="Ohji S."/>
            <person name="Hamada M."/>
            <person name="Tamura T."/>
            <person name="Yamazoe A."/>
            <person name="Yamazaki S."/>
            <person name="Fujita N."/>
        </authorList>
    </citation>
    <scope>NUCLEOTIDE SEQUENCE [LARGE SCALE GENOMIC DNA]</scope>
    <source>
        <strain evidence="2 3">NBRC 108243</strain>
    </source>
</reference>
<dbReference type="SUPFAM" id="SSF55961">
    <property type="entry name" value="Bet v1-like"/>
    <property type="match status" value="1"/>
</dbReference>
<dbReference type="STRING" id="1223545.GS4_07_01410"/>
<keyword evidence="3" id="KW-1185">Reference proteome</keyword>
<dbReference type="Gene3D" id="3.30.530.20">
    <property type="match status" value="1"/>
</dbReference>
<evidence type="ECO:0008006" key="4">
    <source>
        <dbReference type="Google" id="ProtNLM"/>
    </source>
</evidence>
<comment type="caution">
    <text evidence="2">The sequence shown here is derived from an EMBL/GenBank/DDBJ whole genome shotgun (WGS) entry which is preliminary data.</text>
</comment>